<dbReference type="InterPro" id="IPR045670">
    <property type="entry name" value="DUF5916"/>
</dbReference>
<sequence>MKSVKVPDYILKGLKQTAVVGAACLAVGGFLFLAANTAGATFAGFHEAEETGEASHEAAPSNAACPSLHALALATGERISVDGRLDDAVWSRAASGCGFRVWDPDRGSPASEQTIFKVAYDEDALYFAVACLENDPSQIAKCLSRRDQFSNSDIVSIYIDPYNDKSTGYNFRVNPLGVQEDSYMFNDGDRDQDWDAVWQAETFEDADGWYAELRIPFSSIRYRADAPSWGLQVYRYMHARGEDTAWVLWDRETAGFVSRFGSLHGIRGIPAPRQLEVMPYMVYRTTDPSVSGPEERDDFQNMGLDLKYGVTADLTLNATLQPDFGQVEADPALLNLSPFETFFQEKRPFFVEGNRFFEHPGFRMFYSRRIGTGDENSRIRYAAKLTGKTEGDVSVAALLASTDVTADGQAHNIFKTGECTSHYAIGRFGKEFNQGNQRINLVQTGVFRKASRDEYGNYDSREAYTSGLDFELLFRDRTWSVSGSAVGSIIDPEALASDPEYVPQKSYGTGGNVQVFKRGGKFRGSAYARWETGGLNLNDMGFLSSPDELSVGTWMQYSYTPDGGSDLLNRGDFNLNLNWDGLYEPRTGFDLHSGDPIWSYRRGHRANANSNINGWMQFRNYMEGWFGLSINPEGSQRWHTGDWAVNEDGDDVEIPGGGPLIDEPWTWGGWLGGHTDSRKNLVMDLELNHYNDAAGNASIRVGSGVRWHQSSAIQHRIGLSFHDRIDDTQHLENYENPGGGIGGVSYVFGDLHQQIFDLTLRTSVLFSRNQSLEIYAQPYITTGDYRRVRELARPDTYDLREYKDNDFNIEDWDFTYSAVNVNAVYRWEYRPGSTLYLVWTHSRSTYDERRDYDTRDGFDLTMSPDALFNNEPENKVLMKFSYWLPI</sequence>
<feature type="domain" description="Carbohydrate-binding" evidence="1">
    <location>
        <begin position="81"/>
        <end position="252"/>
    </location>
</feature>
<dbReference type="Proteomes" id="UP001593833">
    <property type="component" value="Unassembled WGS sequence"/>
</dbReference>
<dbReference type="CDD" id="cd09618">
    <property type="entry name" value="CBM9_like_2"/>
    <property type="match status" value="1"/>
</dbReference>
<name>A0ABV6YIL2_UNCEI</name>
<protein>
    <submittedName>
        <fullName evidence="3">DUF5916 domain-containing protein</fullName>
    </submittedName>
</protein>
<feature type="domain" description="DUF5916" evidence="2">
    <location>
        <begin position="272"/>
        <end position="884"/>
    </location>
</feature>
<proteinExistence type="predicted"/>
<evidence type="ECO:0000259" key="1">
    <source>
        <dbReference type="Pfam" id="PF06452"/>
    </source>
</evidence>
<organism evidence="3 4">
    <name type="scientific">Eiseniibacteriota bacterium</name>
    <dbReference type="NCBI Taxonomy" id="2212470"/>
    <lineage>
        <taxon>Bacteria</taxon>
        <taxon>Candidatus Eiseniibacteriota</taxon>
    </lineage>
</organism>
<reference evidence="3 4" key="1">
    <citation type="submission" date="2024-09" db="EMBL/GenBank/DDBJ databases">
        <authorList>
            <person name="D'Angelo T."/>
        </authorList>
    </citation>
    <scope>NUCLEOTIDE SEQUENCE [LARGE SCALE GENOMIC DNA]</scope>
    <source>
        <strain evidence="3">SAG AM-320-E07</strain>
    </source>
</reference>
<dbReference type="Pfam" id="PF19313">
    <property type="entry name" value="DUF5916"/>
    <property type="match status" value="1"/>
</dbReference>
<evidence type="ECO:0000313" key="3">
    <source>
        <dbReference type="EMBL" id="MFC1572193.1"/>
    </source>
</evidence>
<dbReference type="EMBL" id="JBHPKH010000006">
    <property type="protein sequence ID" value="MFC1572193.1"/>
    <property type="molecule type" value="Genomic_DNA"/>
</dbReference>
<dbReference type="Pfam" id="PF06452">
    <property type="entry name" value="CBM9_1"/>
    <property type="match status" value="1"/>
</dbReference>
<comment type="caution">
    <text evidence="3">The sequence shown here is derived from an EMBL/GenBank/DDBJ whole genome shotgun (WGS) entry which is preliminary data.</text>
</comment>
<evidence type="ECO:0000313" key="4">
    <source>
        <dbReference type="Proteomes" id="UP001593833"/>
    </source>
</evidence>
<evidence type="ECO:0000259" key="2">
    <source>
        <dbReference type="Pfam" id="PF19313"/>
    </source>
</evidence>
<accession>A0ABV6YIL2</accession>
<dbReference type="SUPFAM" id="SSF49344">
    <property type="entry name" value="CBD9-like"/>
    <property type="match status" value="1"/>
</dbReference>
<keyword evidence="4" id="KW-1185">Reference proteome</keyword>
<dbReference type="Gene3D" id="2.60.40.1190">
    <property type="match status" value="1"/>
</dbReference>
<gene>
    <name evidence="3" type="ORF">ACFL6M_01215</name>
</gene>
<dbReference type="InterPro" id="IPR010502">
    <property type="entry name" value="Carb-bd_dom_fam9"/>
</dbReference>